<protein>
    <submittedName>
        <fullName evidence="1">Unplaced genomic scaffold SPHSTscaffold_105, whole genome shotgun sequence</fullName>
    </submittedName>
</protein>
<name>A0A0C9U0G4_SPHS4</name>
<accession>A0A0C9U0G4</accession>
<keyword evidence="2" id="KW-1185">Reference proteome</keyword>
<dbReference type="EMBL" id="KN837180">
    <property type="protein sequence ID" value="KIJ36258.1"/>
    <property type="molecule type" value="Genomic_DNA"/>
</dbReference>
<proteinExistence type="predicted"/>
<sequence length="118" mass="12811">MYLWISPLLALRDVRSASRVALTGSSAAVDCLVEYIEVAYRAAGSPPHGDSVPAPVETDEGQLHQCEGALQEAFHVMVDERRDSTARIGQMVPVELVRVTRKKPGPILNGSELTSVRL</sequence>
<dbReference type="HOGENOM" id="CLU_2074607_0_0_1"/>
<evidence type="ECO:0000313" key="1">
    <source>
        <dbReference type="EMBL" id="KIJ36258.1"/>
    </source>
</evidence>
<reference evidence="1 2" key="1">
    <citation type="submission" date="2014-06" db="EMBL/GenBank/DDBJ databases">
        <title>Evolutionary Origins and Diversification of the Mycorrhizal Mutualists.</title>
        <authorList>
            <consortium name="DOE Joint Genome Institute"/>
            <consortium name="Mycorrhizal Genomics Consortium"/>
            <person name="Kohler A."/>
            <person name="Kuo A."/>
            <person name="Nagy L.G."/>
            <person name="Floudas D."/>
            <person name="Copeland A."/>
            <person name="Barry K.W."/>
            <person name="Cichocki N."/>
            <person name="Veneault-Fourrey C."/>
            <person name="LaButti K."/>
            <person name="Lindquist E.A."/>
            <person name="Lipzen A."/>
            <person name="Lundell T."/>
            <person name="Morin E."/>
            <person name="Murat C."/>
            <person name="Riley R."/>
            <person name="Ohm R."/>
            <person name="Sun H."/>
            <person name="Tunlid A."/>
            <person name="Henrissat B."/>
            <person name="Grigoriev I.V."/>
            <person name="Hibbett D.S."/>
            <person name="Martin F."/>
        </authorList>
    </citation>
    <scope>NUCLEOTIDE SEQUENCE [LARGE SCALE GENOMIC DNA]</scope>
    <source>
        <strain evidence="1 2">SS14</strain>
    </source>
</reference>
<dbReference type="Proteomes" id="UP000054279">
    <property type="component" value="Unassembled WGS sequence"/>
</dbReference>
<organism evidence="1 2">
    <name type="scientific">Sphaerobolus stellatus (strain SS14)</name>
    <dbReference type="NCBI Taxonomy" id="990650"/>
    <lineage>
        <taxon>Eukaryota</taxon>
        <taxon>Fungi</taxon>
        <taxon>Dikarya</taxon>
        <taxon>Basidiomycota</taxon>
        <taxon>Agaricomycotina</taxon>
        <taxon>Agaricomycetes</taxon>
        <taxon>Phallomycetidae</taxon>
        <taxon>Geastrales</taxon>
        <taxon>Sphaerobolaceae</taxon>
        <taxon>Sphaerobolus</taxon>
    </lineage>
</organism>
<gene>
    <name evidence="1" type="ORF">M422DRAFT_261400</name>
</gene>
<dbReference type="AlphaFoldDB" id="A0A0C9U0G4"/>
<evidence type="ECO:0000313" key="2">
    <source>
        <dbReference type="Proteomes" id="UP000054279"/>
    </source>
</evidence>